<proteinExistence type="inferred from homology"/>
<comment type="subcellular location">
    <subcellularLocation>
        <location evidence="1">Cell envelope</location>
    </subcellularLocation>
</comment>
<sequence>MKRWWILALFVLAPALAQVNVTFWHSMDGPAGEAIDRFAERFNAAQSDYRVVPRYVGDYREAETKLIAALRTGSAPVLYQAEIAFFPRLVAEGTVQPLDAFTGGLDPEFVADFFEAPWNYGVVDGVRYGLPFNTSTPVLFYNADALRTLRLPVPGDWKTFEDDALKLTTRRSKGFIAILDSWIFEAMVTSRGGSLVTADGRPNFASPEAVDALAMLRRLVDKKAAIPRNLAEAQFAQLDFVRTKGMMVFASIANWPAAEKYSFAFELGVAPVPREPGGKVPMGGAELVVLKGASAEEARGAFAFWRFLMQPENLVEWIHASYYVPLRRSVLPLLEDFYAENPYRKVAFEQIARAVPRPRVPQFAVWRDYLDEALEKALKGRTDPRQALEEAQKKALEVR</sequence>
<dbReference type="AlphaFoldDB" id="A0A511RJD2"/>
<dbReference type="SUPFAM" id="SSF53850">
    <property type="entry name" value="Periplasmic binding protein-like II"/>
    <property type="match status" value="1"/>
</dbReference>
<evidence type="ECO:0000256" key="2">
    <source>
        <dbReference type="ARBA" id="ARBA00008520"/>
    </source>
</evidence>
<evidence type="ECO:0000313" key="7">
    <source>
        <dbReference type="Proteomes" id="UP000321827"/>
    </source>
</evidence>
<dbReference type="Gene3D" id="3.40.190.10">
    <property type="entry name" value="Periplasmic binding protein-like II"/>
    <property type="match status" value="2"/>
</dbReference>
<dbReference type="Pfam" id="PF13416">
    <property type="entry name" value="SBP_bac_8"/>
    <property type="match status" value="1"/>
</dbReference>
<dbReference type="InterPro" id="IPR006059">
    <property type="entry name" value="SBP"/>
</dbReference>
<gene>
    <name evidence="6" type="ORF">ODE01S_04860</name>
</gene>
<dbReference type="EMBL" id="BJXN01000003">
    <property type="protein sequence ID" value="GEM89052.1"/>
    <property type="molecule type" value="Genomic_DNA"/>
</dbReference>
<feature type="signal peptide" evidence="5">
    <location>
        <begin position="1"/>
        <end position="17"/>
    </location>
</feature>
<accession>A0A511RJD2</accession>
<feature type="chain" id="PRO_5021977461" evidence="5">
    <location>
        <begin position="18"/>
        <end position="399"/>
    </location>
</feature>
<evidence type="ECO:0000256" key="5">
    <source>
        <dbReference type="SAM" id="SignalP"/>
    </source>
</evidence>
<dbReference type="PANTHER" id="PTHR43649:SF31">
    <property type="entry name" value="SN-GLYCEROL-3-PHOSPHATE-BINDING PERIPLASMIC PROTEIN UGPB"/>
    <property type="match status" value="1"/>
</dbReference>
<organism evidence="6 7">
    <name type="scientific">Oceanithermus desulfurans NBRC 100063</name>
    <dbReference type="NCBI Taxonomy" id="1227550"/>
    <lineage>
        <taxon>Bacteria</taxon>
        <taxon>Thermotogati</taxon>
        <taxon>Deinococcota</taxon>
        <taxon>Deinococci</taxon>
        <taxon>Thermales</taxon>
        <taxon>Thermaceae</taxon>
        <taxon>Oceanithermus</taxon>
    </lineage>
</organism>
<dbReference type="CDD" id="cd14748">
    <property type="entry name" value="PBP2_UgpB"/>
    <property type="match status" value="1"/>
</dbReference>
<protein>
    <submittedName>
        <fullName evidence="6">ABC transporter substrate-binding protein</fullName>
    </submittedName>
</protein>
<evidence type="ECO:0000256" key="1">
    <source>
        <dbReference type="ARBA" id="ARBA00004196"/>
    </source>
</evidence>
<dbReference type="GO" id="GO:0030313">
    <property type="term" value="C:cell envelope"/>
    <property type="evidence" value="ECO:0007669"/>
    <property type="project" value="UniProtKB-SubCell"/>
</dbReference>
<dbReference type="RefSeq" id="WP_147145469.1">
    <property type="nucleotide sequence ID" value="NZ_BJXN01000003.1"/>
</dbReference>
<keyword evidence="4 5" id="KW-0732">Signal</keyword>
<evidence type="ECO:0000256" key="3">
    <source>
        <dbReference type="ARBA" id="ARBA00022448"/>
    </source>
</evidence>
<comment type="caution">
    <text evidence="6">The sequence shown here is derived from an EMBL/GenBank/DDBJ whole genome shotgun (WGS) entry which is preliminary data.</text>
</comment>
<dbReference type="OrthoDB" id="29360at2"/>
<dbReference type="InterPro" id="IPR050490">
    <property type="entry name" value="Bact_solute-bd_prot1"/>
</dbReference>
<dbReference type="Proteomes" id="UP000321827">
    <property type="component" value="Unassembled WGS sequence"/>
</dbReference>
<comment type="similarity">
    <text evidence="2">Belongs to the bacterial solute-binding protein 1 family.</text>
</comment>
<evidence type="ECO:0000256" key="4">
    <source>
        <dbReference type="ARBA" id="ARBA00022729"/>
    </source>
</evidence>
<name>A0A511RJD2_9DEIN</name>
<keyword evidence="3" id="KW-0813">Transport</keyword>
<dbReference type="PANTHER" id="PTHR43649">
    <property type="entry name" value="ARABINOSE-BINDING PROTEIN-RELATED"/>
    <property type="match status" value="1"/>
</dbReference>
<reference evidence="6 7" key="1">
    <citation type="submission" date="2019-07" db="EMBL/GenBank/DDBJ databases">
        <title>Whole genome shotgun sequence of Oceanithermus desulfurans NBRC 100063.</title>
        <authorList>
            <person name="Hosoyama A."/>
            <person name="Uohara A."/>
            <person name="Ohji S."/>
            <person name="Ichikawa N."/>
        </authorList>
    </citation>
    <scope>NUCLEOTIDE SEQUENCE [LARGE SCALE GENOMIC DNA]</scope>
    <source>
        <strain evidence="6 7">NBRC 100063</strain>
    </source>
</reference>
<evidence type="ECO:0000313" key="6">
    <source>
        <dbReference type="EMBL" id="GEM89052.1"/>
    </source>
</evidence>